<proteinExistence type="predicted"/>
<name>A0A074YXS0_OPIVI</name>
<dbReference type="STRING" id="6198.A0A074YXS0"/>
<dbReference type="Proteomes" id="UP000054324">
    <property type="component" value="Unassembled WGS sequence"/>
</dbReference>
<dbReference type="EMBL" id="KL597201">
    <property type="protein sequence ID" value="KER19468.1"/>
    <property type="molecule type" value="Genomic_DNA"/>
</dbReference>
<evidence type="ECO:0000313" key="3">
    <source>
        <dbReference type="Proteomes" id="UP000054324"/>
    </source>
</evidence>
<dbReference type="AlphaFoldDB" id="A0A074YXS0"/>
<reference evidence="2 3" key="1">
    <citation type="submission" date="2013-11" db="EMBL/GenBank/DDBJ databases">
        <title>Opisthorchis viverrini - life in the bile duct.</title>
        <authorList>
            <person name="Young N.D."/>
            <person name="Nagarajan N."/>
            <person name="Lin S.J."/>
            <person name="Korhonen P.K."/>
            <person name="Jex A.R."/>
            <person name="Hall R.S."/>
            <person name="Safavi-Hemami H."/>
            <person name="Kaewkong W."/>
            <person name="Bertrand D."/>
            <person name="Gao S."/>
            <person name="Seet Q."/>
            <person name="Wongkham S."/>
            <person name="Teh B.T."/>
            <person name="Wongkham C."/>
            <person name="Intapan P.M."/>
            <person name="Maleewong W."/>
            <person name="Yang X."/>
            <person name="Hu M."/>
            <person name="Wang Z."/>
            <person name="Hofmann A."/>
            <person name="Sternberg P.W."/>
            <person name="Tan P."/>
            <person name="Wang J."/>
            <person name="Gasser R.B."/>
        </authorList>
    </citation>
    <scope>NUCLEOTIDE SEQUENCE [LARGE SCALE GENOMIC DNA]</scope>
</reference>
<dbReference type="PROSITE" id="PS51257">
    <property type="entry name" value="PROKAR_LIPOPROTEIN"/>
    <property type="match status" value="1"/>
</dbReference>
<organism evidence="2 3">
    <name type="scientific">Opisthorchis viverrini</name>
    <name type="common">Southeast Asian liver fluke</name>
    <dbReference type="NCBI Taxonomy" id="6198"/>
    <lineage>
        <taxon>Eukaryota</taxon>
        <taxon>Metazoa</taxon>
        <taxon>Spiralia</taxon>
        <taxon>Lophotrochozoa</taxon>
        <taxon>Platyhelminthes</taxon>
        <taxon>Trematoda</taxon>
        <taxon>Digenea</taxon>
        <taxon>Opisthorchiida</taxon>
        <taxon>Opisthorchiata</taxon>
        <taxon>Opisthorchiidae</taxon>
        <taxon>Opisthorchis</taxon>
    </lineage>
</organism>
<dbReference type="RefSeq" id="XP_009176789.1">
    <property type="nucleotide sequence ID" value="XM_009178525.1"/>
</dbReference>
<dbReference type="KEGG" id="ovi:T265_11771"/>
<evidence type="ECO:0000256" key="1">
    <source>
        <dbReference type="SAM" id="Phobius"/>
    </source>
</evidence>
<protein>
    <submittedName>
        <fullName evidence="2">Uncharacterized protein</fullName>
    </submittedName>
</protein>
<sequence>MRAPFSQSTGFLRMEYMVHLLTGILFVAVFGCLCYLIWFRKLICHGWLSPLAWKFTCMRSQSNMRSPVSTKKGCSVIVENEPRFFNRTYPKHSYVETFHVIANQLDGPGLRECGSNLLYTERQGECLAITPMEFQIIRGRSTLPTKKPNDERRKLQETYQESTEEKLTQQTSNSFSYTDLLKKMSLINREEDSFQSANKPYFSRNQATSRRLQRLSLAHQMLSLNDQSSNTTAALSQQLDYQHSTRFHTQATWNTEKPRGINYAMGCQQATRRTSSPEVQPYNIPLLLPSTAKEK</sequence>
<evidence type="ECO:0000313" key="2">
    <source>
        <dbReference type="EMBL" id="KER19468.1"/>
    </source>
</evidence>
<dbReference type="CTD" id="20325939"/>
<keyword evidence="3" id="KW-1185">Reference proteome</keyword>
<feature type="transmembrane region" description="Helical" evidence="1">
    <location>
        <begin position="16"/>
        <end position="38"/>
    </location>
</feature>
<dbReference type="GeneID" id="20325939"/>
<keyword evidence="1" id="KW-0812">Transmembrane</keyword>
<keyword evidence="1" id="KW-1133">Transmembrane helix</keyword>
<keyword evidence="1" id="KW-0472">Membrane</keyword>
<accession>A0A074YXS0</accession>
<gene>
    <name evidence="2" type="ORF">T265_11771</name>
</gene>